<keyword evidence="2" id="KW-1185">Reference proteome</keyword>
<sequence>MTDKSLKEHLAHFGLLTCNSTSTMPNITDLGFSWSDATNLIDKHELFYCKSHKNRTTYLSPEAYYLIKKYKKQKPMNAQAKQIYQLLEQNEMETIELKAVSFMKQTEYKKAFDFLLKERYITAIRNGRILNPNWSTYVYAAAEKWESYTPEPTLGPNSKEQLIALLSVFMTDREIKNFLD</sequence>
<evidence type="ECO:0000313" key="2">
    <source>
        <dbReference type="Proteomes" id="UP000673375"/>
    </source>
</evidence>
<protein>
    <submittedName>
        <fullName evidence="1">Uncharacterized protein</fullName>
    </submittedName>
</protein>
<dbReference type="Proteomes" id="UP000673375">
    <property type="component" value="Unassembled WGS sequence"/>
</dbReference>
<reference evidence="1 2" key="1">
    <citation type="submission" date="2020-12" db="EMBL/GenBank/DDBJ databases">
        <title>Vagococcus allomyrinae sp. nov. and Enterococcus lavae sp. nov., isolated from the larvae of Allomyrina dichotoma.</title>
        <authorList>
            <person name="Lee S.D."/>
        </authorList>
    </citation>
    <scope>NUCLEOTIDE SEQUENCE [LARGE SCALE GENOMIC DNA]</scope>
    <source>
        <strain evidence="1 2">BWM-S5</strain>
    </source>
</reference>
<comment type="caution">
    <text evidence="1">The sequence shown here is derived from an EMBL/GenBank/DDBJ whole genome shotgun (WGS) entry which is preliminary data.</text>
</comment>
<name>A0ABS4CN15_9ENTE</name>
<dbReference type="EMBL" id="JAEDXU010000011">
    <property type="protein sequence ID" value="MBP1047972.1"/>
    <property type="molecule type" value="Genomic_DNA"/>
</dbReference>
<accession>A0ABS4CN15</accession>
<evidence type="ECO:0000313" key="1">
    <source>
        <dbReference type="EMBL" id="MBP1047972.1"/>
    </source>
</evidence>
<proteinExistence type="predicted"/>
<organism evidence="1 2">
    <name type="scientific">Enterococcus larvae</name>
    <dbReference type="NCBI Taxonomy" id="2794352"/>
    <lineage>
        <taxon>Bacteria</taxon>
        <taxon>Bacillati</taxon>
        <taxon>Bacillota</taxon>
        <taxon>Bacilli</taxon>
        <taxon>Lactobacillales</taxon>
        <taxon>Enterococcaceae</taxon>
        <taxon>Enterococcus</taxon>
    </lineage>
</organism>
<dbReference type="RefSeq" id="WP_209558751.1">
    <property type="nucleotide sequence ID" value="NZ_JAEDXU010000011.1"/>
</dbReference>
<gene>
    <name evidence="1" type="ORF">I6N96_16905</name>
</gene>